<comment type="caution">
    <text evidence="4">The sequence shown here is derived from an EMBL/GenBank/DDBJ whole genome shotgun (WGS) entry which is preliminary data.</text>
</comment>
<dbReference type="FunFam" id="3.30.559.10:FF:000008">
    <property type="entry name" value="Tryptamine hydroxycinnamoyl transferase"/>
    <property type="match status" value="1"/>
</dbReference>
<keyword evidence="2 4" id="KW-0808">Transferase</keyword>
<evidence type="ECO:0000256" key="3">
    <source>
        <dbReference type="ARBA" id="ARBA00023315"/>
    </source>
</evidence>
<dbReference type="AlphaFoldDB" id="A0A1R3HIG7"/>
<name>A0A1R3HIG7_9ROSI</name>
<dbReference type="Pfam" id="PF02458">
    <property type="entry name" value="Transferase"/>
    <property type="match status" value="1"/>
</dbReference>
<accession>A0A1R3HIG7</accession>
<keyword evidence="3" id="KW-0012">Acyltransferase</keyword>
<dbReference type="PANTHER" id="PTHR31642:SF196">
    <property type="entry name" value="SHIKIMATE O-HYDROXYCINNAMOYLTRANSFERASE-LIKE"/>
    <property type="match status" value="1"/>
</dbReference>
<dbReference type="EMBL" id="AWUE01020050">
    <property type="protein sequence ID" value="OMO70064.1"/>
    <property type="molecule type" value="Genomic_DNA"/>
</dbReference>
<evidence type="ECO:0000313" key="4">
    <source>
        <dbReference type="EMBL" id="OMO70064.1"/>
    </source>
</evidence>
<proteinExistence type="inferred from homology"/>
<dbReference type="Gene3D" id="3.30.559.10">
    <property type="entry name" value="Chloramphenicol acetyltransferase-like domain"/>
    <property type="match status" value="2"/>
</dbReference>
<evidence type="ECO:0000256" key="2">
    <source>
        <dbReference type="ARBA" id="ARBA00022679"/>
    </source>
</evidence>
<organism evidence="4 5">
    <name type="scientific">Corchorus olitorius</name>
    <dbReference type="NCBI Taxonomy" id="93759"/>
    <lineage>
        <taxon>Eukaryota</taxon>
        <taxon>Viridiplantae</taxon>
        <taxon>Streptophyta</taxon>
        <taxon>Embryophyta</taxon>
        <taxon>Tracheophyta</taxon>
        <taxon>Spermatophyta</taxon>
        <taxon>Magnoliopsida</taxon>
        <taxon>eudicotyledons</taxon>
        <taxon>Gunneridae</taxon>
        <taxon>Pentapetalae</taxon>
        <taxon>rosids</taxon>
        <taxon>malvids</taxon>
        <taxon>Malvales</taxon>
        <taxon>Malvaceae</taxon>
        <taxon>Grewioideae</taxon>
        <taxon>Apeibeae</taxon>
        <taxon>Corchorus</taxon>
    </lineage>
</organism>
<dbReference type="InterPro" id="IPR050317">
    <property type="entry name" value="Plant_Fungal_Acyltransferase"/>
</dbReference>
<dbReference type="GO" id="GO:0016747">
    <property type="term" value="F:acyltransferase activity, transferring groups other than amino-acyl groups"/>
    <property type="evidence" value="ECO:0007669"/>
    <property type="project" value="TreeGrafter"/>
</dbReference>
<dbReference type="OrthoDB" id="671439at2759"/>
<reference evidence="5" key="1">
    <citation type="submission" date="2013-09" db="EMBL/GenBank/DDBJ databases">
        <title>Corchorus olitorius genome sequencing.</title>
        <authorList>
            <person name="Alam M."/>
            <person name="Haque M.S."/>
            <person name="Islam M.S."/>
            <person name="Emdad E.M."/>
            <person name="Islam M.M."/>
            <person name="Ahmed B."/>
            <person name="Halim A."/>
            <person name="Hossen Q.M.M."/>
            <person name="Hossain M.Z."/>
            <person name="Ahmed R."/>
            <person name="Khan M.M."/>
            <person name="Islam R."/>
            <person name="Rashid M.M."/>
            <person name="Khan S.A."/>
            <person name="Rahman M.S."/>
            <person name="Alam M."/>
            <person name="Yahiya A.S."/>
            <person name="Khan M.S."/>
            <person name="Azam M.S."/>
            <person name="Haque T."/>
            <person name="Lashkar M.Z.H."/>
            <person name="Akhand A.I."/>
            <person name="Morshed G."/>
            <person name="Roy S."/>
            <person name="Uddin K.S."/>
            <person name="Rabeya T."/>
            <person name="Hossain A.S."/>
            <person name="Chowdhury A."/>
            <person name="Snigdha A.R."/>
            <person name="Mortoza M.S."/>
            <person name="Matin S.A."/>
            <person name="Hoque S.M.E."/>
            <person name="Islam M.K."/>
            <person name="Roy D.K."/>
            <person name="Haider R."/>
            <person name="Moosa M.M."/>
            <person name="Elias S.M."/>
            <person name="Hasan A.M."/>
            <person name="Jahan S."/>
            <person name="Shafiuddin M."/>
            <person name="Mahmood N."/>
            <person name="Shommy N.S."/>
        </authorList>
    </citation>
    <scope>NUCLEOTIDE SEQUENCE [LARGE SCALE GENOMIC DNA]</scope>
    <source>
        <strain evidence="5">cv. O-4</strain>
    </source>
</reference>
<dbReference type="FunFam" id="3.30.559.10:FF:000015">
    <property type="entry name" value="Spermidine hydroxycinnamoyl transferase"/>
    <property type="match status" value="1"/>
</dbReference>
<dbReference type="PANTHER" id="PTHR31642">
    <property type="entry name" value="TRICHOTHECENE 3-O-ACETYLTRANSFERASE"/>
    <property type="match status" value="1"/>
</dbReference>
<comment type="similarity">
    <text evidence="1">Belongs to the plant acyltransferase family.</text>
</comment>
<evidence type="ECO:0000256" key="1">
    <source>
        <dbReference type="ARBA" id="ARBA00009861"/>
    </source>
</evidence>
<gene>
    <name evidence="4" type="ORF">COLO4_28794</name>
</gene>
<protein>
    <submittedName>
        <fullName evidence="4">Transferase</fullName>
    </submittedName>
</protein>
<dbReference type="STRING" id="93759.A0A1R3HIG7"/>
<sequence length="427" mass="47697">MEISIKESTMVFPAKETPEERLWVSNLDLVQIRFHPVSVYFYNKPDGSSNFFDTQVLKDALSEILVPFYPAAGRLQYDEDGRLEIMCNGKGVLFIEAEASCVMDDLVRDFTDSSRVPDLAPKVDYSGGISSYPLVALQVTTFKCGGVSVGVALQHTLADGPSALHFINSWADRARGLPLEVPPFLNRTILKARSPPTPKFNHIEFDPSPPLKNPVSGEPKPSVVSLFKITNKQLNTLKSKINEKFSSYSILAAHIWRCVTKARGLTDDQQTRLFMPIDGRRRLDPPCPPGYFGNVIVFPATLAQANDLEFEPFSETVRRISKVLRETNDDYLRSTIDYIETVDDISSVVRGPHVITSPSLTINSWVWLPVHDADFGWGRPLFMRPANVVLEGIVLVLPSPTDDGSLTIVARLETSHTKVFEKLLYDI</sequence>
<dbReference type="InterPro" id="IPR023213">
    <property type="entry name" value="CAT-like_dom_sf"/>
</dbReference>
<keyword evidence="5" id="KW-1185">Reference proteome</keyword>
<evidence type="ECO:0000313" key="5">
    <source>
        <dbReference type="Proteomes" id="UP000187203"/>
    </source>
</evidence>
<dbReference type="Proteomes" id="UP000187203">
    <property type="component" value="Unassembled WGS sequence"/>
</dbReference>